<dbReference type="Pfam" id="PF13692">
    <property type="entry name" value="Glyco_trans_1_4"/>
    <property type="match status" value="1"/>
</dbReference>
<dbReference type="GO" id="GO:0016740">
    <property type="term" value="F:transferase activity"/>
    <property type="evidence" value="ECO:0007669"/>
    <property type="project" value="UniProtKB-KW"/>
</dbReference>
<dbReference type="Pfam" id="PF00535">
    <property type="entry name" value="Glycos_transf_2"/>
    <property type="match status" value="1"/>
</dbReference>
<keyword evidence="2" id="KW-0808">Transferase</keyword>
<protein>
    <submittedName>
        <fullName evidence="2">Glycosyltransferase</fullName>
    </submittedName>
</protein>
<dbReference type="PANTHER" id="PTHR43179:SF7">
    <property type="entry name" value="RHAMNOSYLTRANSFERASE WBBL"/>
    <property type="match status" value="1"/>
</dbReference>
<dbReference type="PANTHER" id="PTHR43179">
    <property type="entry name" value="RHAMNOSYLTRANSFERASE WBBL"/>
    <property type="match status" value="1"/>
</dbReference>
<dbReference type="Proteomes" id="UP000309872">
    <property type="component" value="Unassembled WGS sequence"/>
</dbReference>
<accession>A0A4U0GYD4</accession>
<reference evidence="2 3" key="1">
    <citation type="submission" date="2019-04" db="EMBL/GenBank/DDBJ databases">
        <title>Sphingobacterium olei sp. nov., isolated from oil-contaminated soil.</title>
        <authorList>
            <person name="Liu B."/>
        </authorList>
    </citation>
    <scope>NUCLEOTIDE SEQUENCE [LARGE SCALE GENOMIC DNA]</scope>
    <source>
        <strain evidence="2 3">Y3L14</strain>
    </source>
</reference>
<dbReference type="AlphaFoldDB" id="A0A4U0GYD4"/>
<gene>
    <name evidence="2" type="ORF">FAZ19_13490</name>
</gene>
<dbReference type="CDD" id="cd03801">
    <property type="entry name" value="GT4_PimA-like"/>
    <property type="match status" value="1"/>
</dbReference>
<dbReference type="Gene3D" id="3.40.50.2000">
    <property type="entry name" value="Glycogen Phosphorylase B"/>
    <property type="match status" value="2"/>
</dbReference>
<dbReference type="Gene3D" id="3.90.550.10">
    <property type="entry name" value="Spore Coat Polysaccharide Biosynthesis Protein SpsA, Chain A"/>
    <property type="match status" value="1"/>
</dbReference>
<evidence type="ECO:0000313" key="3">
    <source>
        <dbReference type="Proteomes" id="UP000309872"/>
    </source>
</evidence>
<dbReference type="EMBL" id="SUKA01000004">
    <property type="protein sequence ID" value="TJY64221.1"/>
    <property type="molecule type" value="Genomic_DNA"/>
</dbReference>
<keyword evidence="3" id="KW-1185">Reference proteome</keyword>
<dbReference type="SUPFAM" id="SSF53756">
    <property type="entry name" value="UDP-Glycosyltransferase/glycogen phosphorylase"/>
    <property type="match status" value="1"/>
</dbReference>
<proteinExistence type="predicted"/>
<comment type="caution">
    <text evidence="2">The sequence shown here is derived from an EMBL/GenBank/DDBJ whole genome shotgun (WGS) entry which is preliminary data.</text>
</comment>
<name>A0A4U0GYD4_9SPHI</name>
<evidence type="ECO:0000259" key="1">
    <source>
        <dbReference type="Pfam" id="PF00535"/>
    </source>
</evidence>
<dbReference type="RefSeq" id="WP_136821281.1">
    <property type="nucleotide sequence ID" value="NZ_BMJX01000004.1"/>
</dbReference>
<dbReference type="SUPFAM" id="SSF53448">
    <property type="entry name" value="Nucleotide-diphospho-sugar transferases"/>
    <property type="match status" value="1"/>
</dbReference>
<organism evidence="2 3">
    <name type="scientific">Sphingobacterium alkalisoli</name>
    <dbReference type="NCBI Taxonomy" id="1874115"/>
    <lineage>
        <taxon>Bacteria</taxon>
        <taxon>Pseudomonadati</taxon>
        <taxon>Bacteroidota</taxon>
        <taxon>Sphingobacteriia</taxon>
        <taxon>Sphingobacteriales</taxon>
        <taxon>Sphingobacteriaceae</taxon>
        <taxon>Sphingobacterium</taxon>
    </lineage>
</organism>
<dbReference type="InterPro" id="IPR029044">
    <property type="entry name" value="Nucleotide-diphossugar_trans"/>
</dbReference>
<dbReference type="InterPro" id="IPR001173">
    <property type="entry name" value="Glyco_trans_2-like"/>
</dbReference>
<evidence type="ECO:0000313" key="2">
    <source>
        <dbReference type="EMBL" id="TJY64221.1"/>
    </source>
</evidence>
<feature type="domain" description="Glycosyltransferase 2-like" evidence="1">
    <location>
        <begin position="50"/>
        <end position="170"/>
    </location>
</feature>
<sequence>MGIRGPIRYFVQKLRRIEQTKKSHRISIDKPTLVDRIPVIFPVFSKPFASIVIVFHNNKTFIRNCLSSITKNLPKQSFEVIVIDDNSSETFDFSDIKNIHLIHNKTTLGFSKSVNLGIENARGEYIYLLDSNAMVLEGFLDELVEVFGKSNNVGAVGSLLLNSDGSLQEAGSLFLKDFQSSQIVDIHPYYPQVNYVYQVDFCSFDSIIFKRVSPNGELNFIDETPPSSFFKEAPFCLRLKHGQGKDIFISPFSRVISFNERNNIIPADSTLSNYTHHRSLNERWNRHLSVIQAKERRERFSELYNNKTIVFFHDRIPEYDRYSGDLRLTEIITAFKNLGYHITLITPKNRIDNPYNAFFQKLGVCVFYEYKLFNELNNFSNGIPAGASICWLSTASMFIKYYNVAKKYWPEAKLVFDMVDIHHLRFKRALEHDPNSKFFKNEYARNLVLEKRASQKADITIPISQQEAEYMDQFCSPKKMIVISNIHYPKVKLSEITNFEKRDGLFFIGSLHHPNIDAVQFLINEIMPAVWETLPNIKLHIVGNLNKVMKEIKHPNIKFYGHVPDVSVHFLKHKIMVAPLRSGAGVKGKIGQAFEYYLPVVTSTIGAEGMSLVDGENALLAETAQQFADKIIRLYTDKQLWISLGSNSKNSLRPFSKETLLKRIQEIEKND</sequence>
<dbReference type="OrthoDB" id="9807209at2"/>